<proteinExistence type="predicted"/>
<dbReference type="EMBL" id="AP025564">
    <property type="protein sequence ID" value="BDE96962.1"/>
    <property type="molecule type" value="Genomic_DNA"/>
</dbReference>
<feature type="transmembrane region" description="Helical" evidence="1">
    <location>
        <begin position="37"/>
        <end position="54"/>
    </location>
</feature>
<gene>
    <name evidence="2" type="ORF">CE91St30_22950</name>
</gene>
<reference evidence="2 3" key="1">
    <citation type="submission" date="2022-01" db="EMBL/GenBank/DDBJ databases">
        <title>Novel bile acid biosynthetic pathways are enriched in the microbiome of centenarians.</title>
        <authorList>
            <person name="Sato Y."/>
            <person name="Atarashi K."/>
            <person name="Plichta R.D."/>
            <person name="Arai Y."/>
            <person name="Sasajima S."/>
            <person name="Kearney M.S."/>
            <person name="Suda W."/>
            <person name="Takeshita K."/>
            <person name="Sasaki T."/>
            <person name="Okamoto S."/>
            <person name="Skelly N.A."/>
            <person name="Okamura Y."/>
            <person name="Vlamakis H."/>
            <person name="Li Y."/>
            <person name="Tanoue T."/>
            <person name="Takei H."/>
            <person name="Nittono H."/>
            <person name="Narushima S."/>
            <person name="Irie J."/>
            <person name="Itoh H."/>
            <person name="Moriya K."/>
            <person name="Sugiura Y."/>
            <person name="Suematsu M."/>
            <person name="Moritoki N."/>
            <person name="Shibata S."/>
            <person name="Littman R.D."/>
            <person name="Fischbach A.M."/>
            <person name="Uwamino Y."/>
            <person name="Inoue T."/>
            <person name="Honda A."/>
            <person name="Hattori M."/>
            <person name="Murai T."/>
            <person name="Xavier J.R."/>
            <person name="Hirose N."/>
            <person name="Honda K."/>
        </authorList>
    </citation>
    <scope>NUCLEOTIDE SEQUENCE [LARGE SCALE GENOMIC DNA]</scope>
    <source>
        <strain evidence="2 3">CE91-St30</strain>
    </source>
</reference>
<feature type="transmembrane region" description="Helical" evidence="1">
    <location>
        <begin position="60"/>
        <end position="80"/>
    </location>
</feature>
<keyword evidence="1" id="KW-1133">Transmembrane helix</keyword>
<dbReference type="Proteomes" id="UP001320544">
    <property type="component" value="Chromosome"/>
</dbReference>
<evidence type="ECO:0000256" key="1">
    <source>
        <dbReference type="SAM" id="Phobius"/>
    </source>
</evidence>
<protein>
    <recommendedName>
        <fullName evidence="4">PQ loop repeat protein</fullName>
    </recommendedName>
</protein>
<accession>A0ABN6MG29</accession>
<evidence type="ECO:0008006" key="4">
    <source>
        <dbReference type="Google" id="ProtNLM"/>
    </source>
</evidence>
<sequence>MAEFLEAAMLVCFGLSWPLNAFKAYRAGTARGTSWQFIGLITIGYAAGIAAKFASGSINWVLAVYFVNVVCLGANWLVYFRNRKLDAVADADAAARALGDEQACRMRVEAALEEGFADGVRAAARGI</sequence>
<dbReference type="RefSeq" id="WP_244386090.1">
    <property type="nucleotide sequence ID" value="NZ_AP025564.1"/>
</dbReference>
<keyword evidence="1" id="KW-0472">Membrane</keyword>
<keyword evidence="1" id="KW-0812">Transmembrane</keyword>
<organism evidence="2 3">
    <name type="scientific">Raoultibacter timonensis</name>
    <dbReference type="NCBI Taxonomy" id="1907662"/>
    <lineage>
        <taxon>Bacteria</taxon>
        <taxon>Bacillati</taxon>
        <taxon>Actinomycetota</taxon>
        <taxon>Coriobacteriia</taxon>
        <taxon>Eggerthellales</taxon>
        <taxon>Eggerthellaceae</taxon>
        <taxon>Raoultibacter</taxon>
    </lineage>
</organism>
<evidence type="ECO:0000313" key="3">
    <source>
        <dbReference type="Proteomes" id="UP001320544"/>
    </source>
</evidence>
<evidence type="ECO:0000313" key="2">
    <source>
        <dbReference type="EMBL" id="BDE96962.1"/>
    </source>
</evidence>
<name>A0ABN6MG29_9ACTN</name>
<keyword evidence="3" id="KW-1185">Reference proteome</keyword>